<keyword evidence="4 9" id="KW-0489">Methyltransferase</keyword>
<feature type="domain" description="Tetrapyrrole methylase" evidence="8">
    <location>
        <begin position="9"/>
        <end position="221"/>
    </location>
</feature>
<protein>
    <submittedName>
        <fullName evidence="9">Precorrin-2 C(20)-methyltransferase</fullName>
    </submittedName>
</protein>
<evidence type="ECO:0000259" key="8">
    <source>
        <dbReference type="Pfam" id="PF00590"/>
    </source>
</evidence>
<evidence type="ECO:0000256" key="5">
    <source>
        <dbReference type="ARBA" id="ARBA00022679"/>
    </source>
</evidence>
<organism evidence="9 10">
    <name type="scientific">Tepidibacillus decaturensis</name>
    <dbReference type="NCBI Taxonomy" id="1413211"/>
    <lineage>
        <taxon>Bacteria</taxon>
        <taxon>Bacillati</taxon>
        <taxon>Bacillota</taxon>
        <taxon>Bacilli</taxon>
        <taxon>Bacillales</taxon>
        <taxon>Bacillaceae</taxon>
        <taxon>Tepidibacillus</taxon>
    </lineage>
</organism>
<dbReference type="PANTHER" id="PTHR43467:SF2">
    <property type="entry name" value="COBALT-PRECORRIN-2 C(20)-METHYLTRANSFERASE"/>
    <property type="match status" value="1"/>
</dbReference>
<comment type="caution">
    <text evidence="9">The sequence shown here is derived from an EMBL/GenBank/DDBJ whole genome shotgun (WGS) entry which is preliminary data.</text>
</comment>
<dbReference type="Gene3D" id="3.30.950.10">
    <property type="entry name" value="Methyltransferase, Cobalt-precorrin-4 Transmethylase, Domain 2"/>
    <property type="match status" value="1"/>
</dbReference>
<proteinExistence type="inferred from homology"/>
<dbReference type="InterPro" id="IPR000878">
    <property type="entry name" value="4pyrrol_Mease"/>
</dbReference>
<dbReference type="STRING" id="1413211.U473_10195"/>
<dbReference type="OrthoDB" id="9804789at2"/>
<dbReference type="GO" id="GO:0032259">
    <property type="term" value="P:methylation"/>
    <property type="evidence" value="ECO:0007669"/>
    <property type="project" value="UniProtKB-KW"/>
</dbReference>
<keyword evidence="3" id="KW-0169">Cobalamin biosynthesis</keyword>
<keyword evidence="5 9" id="KW-0808">Transferase</keyword>
<dbReference type="InterPro" id="IPR014777">
    <property type="entry name" value="4pyrrole_Mease_sub1"/>
</dbReference>
<dbReference type="GO" id="GO:0009236">
    <property type="term" value="P:cobalamin biosynthetic process"/>
    <property type="evidence" value="ECO:0007669"/>
    <property type="project" value="UniProtKB-UniRule"/>
</dbReference>
<evidence type="ECO:0000256" key="7">
    <source>
        <dbReference type="PIRNR" id="PIRNR036427"/>
    </source>
</evidence>
<dbReference type="InterPro" id="IPR006364">
    <property type="entry name" value="CobI/CbiL/CobIJ_dom"/>
</dbReference>
<evidence type="ECO:0000313" key="10">
    <source>
        <dbReference type="Proteomes" id="UP000070352"/>
    </source>
</evidence>
<comment type="similarity">
    <text evidence="2 7">Belongs to the precorrin methyltransferase family.</text>
</comment>
<reference evidence="9 10" key="1">
    <citation type="submission" date="2016-02" db="EMBL/GenBank/DDBJ databases">
        <title>Draft Genome for Tepidibacillus decaturensis nov. sp. Strain Z9, an Anaerobic, Moderately Thermophilic and Heterotrophic Bacterium from Deep Subsurface of the Illinois Basin, USA.</title>
        <authorList>
            <person name="Dong Y."/>
            <person name="Chang J.Y."/>
            <person name="Sanford R."/>
            <person name="Fouke B.W."/>
        </authorList>
    </citation>
    <scope>NUCLEOTIDE SEQUENCE [LARGE SCALE GENOMIC DNA]</scope>
    <source>
        <strain evidence="9 10">Z9</strain>
    </source>
</reference>
<evidence type="ECO:0000256" key="1">
    <source>
        <dbReference type="ARBA" id="ARBA00004953"/>
    </source>
</evidence>
<evidence type="ECO:0000256" key="4">
    <source>
        <dbReference type="ARBA" id="ARBA00022603"/>
    </source>
</evidence>
<evidence type="ECO:0000256" key="3">
    <source>
        <dbReference type="ARBA" id="ARBA00022573"/>
    </source>
</evidence>
<dbReference type="EMBL" id="LSKU01000001">
    <property type="protein sequence ID" value="KXG44336.1"/>
    <property type="molecule type" value="Genomic_DNA"/>
</dbReference>
<dbReference type="InterPro" id="IPR035996">
    <property type="entry name" value="4pyrrol_Methylase_sf"/>
</dbReference>
<accession>A0A135L5S1</accession>
<dbReference type="SUPFAM" id="SSF53790">
    <property type="entry name" value="Tetrapyrrole methylase"/>
    <property type="match status" value="1"/>
</dbReference>
<dbReference type="GO" id="GO:0030788">
    <property type="term" value="F:precorrin-2 C20-methyltransferase activity"/>
    <property type="evidence" value="ECO:0007669"/>
    <property type="project" value="InterPro"/>
</dbReference>
<dbReference type="AlphaFoldDB" id="A0A135L5S1"/>
<name>A0A135L5S1_9BACI</name>
<sequence>MEEHKIGQFFGIGIGPGDPELLTLKALRVIKNSPVIAFPIKAVNETSYALSIVRNFIDIKRQQLLPLLFPMTKNKEIIEQQWKEATEAVFRHLQQGKDVAFLTEGDPLFYSTFIHLYRYMGLLHPEVTVQSIPGISSIFGAAASLHLPLADGDAQVGIIPATRNKDHMKKAIELHETIIFLKIAKVLDLLVDVLIETNTLEKAAIVTKATSNEEIIYKNVLDLKGKELPYLSLMVVKRT</sequence>
<keyword evidence="6" id="KW-0949">S-adenosyl-L-methionine</keyword>
<dbReference type="InterPro" id="IPR012382">
    <property type="entry name" value="CobI/CbiL"/>
</dbReference>
<dbReference type="Pfam" id="PF00590">
    <property type="entry name" value="TP_methylase"/>
    <property type="match status" value="1"/>
</dbReference>
<dbReference type="Proteomes" id="UP000070352">
    <property type="component" value="Unassembled WGS sequence"/>
</dbReference>
<gene>
    <name evidence="9" type="ORF">U473_10195</name>
</gene>
<evidence type="ECO:0000256" key="2">
    <source>
        <dbReference type="ARBA" id="ARBA00005879"/>
    </source>
</evidence>
<comment type="pathway">
    <text evidence="1">Cofactor biosynthesis; adenosylcobalamin biosynthesis.</text>
</comment>
<dbReference type="Gene3D" id="3.40.1010.10">
    <property type="entry name" value="Cobalt-precorrin-4 Transmethylase, Domain 1"/>
    <property type="match status" value="1"/>
</dbReference>
<evidence type="ECO:0000256" key="6">
    <source>
        <dbReference type="ARBA" id="ARBA00022691"/>
    </source>
</evidence>
<keyword evidence="10" id="KW-1185">Reference proteome</keyword>
<dbReference type="NCBIfam" id="TIGR01467">
    <property type="entry name" value="cobI_cbiL"/>
    <property type="match status" value="1"/>
</dbReference>
<dbReference type="InterPro" id="IPR014776">
    <property type="entry name" value="4pyrrole_Mease_sub2"/>
</dbReference>
<dbReference type="PANTHER" id="PTHR43467">
    <property type="entry name" value="COBALT-PRECORRIN-2 C(20)-METHYLTRANSFERASE"/>
    <property type="match status" value="1"/>
</dbReference>
<dbReference type="CDD" id="cd11645">
    <property type="entry name" value="Precorrin_2_C20_MT"/>
    <property type="match status" value="1"/>
</dbReference>
<dbReference type="UniPathway" id="UPA00148"/>
<dbReference type="PIRSF" id="PIRSF036427">
    <property type="entry name" value="Precrrn-2_mtase"/>
    <property type="match status" value="1"/>
</dbReference>
<dbReference type="RefSeq" id="WP_068725951.1">
    <property type="nucleotide sequence ID" value="NZ_LSKU01000001.1"/>
</dbReference>
<evidence type="ECO:0000313" key="9">
    <source>
        <dbReference type="EMBL" id="KXG44336.1"/>
    </source>
</evidence>